<dbReference type="EMBL" id="CAJPDQ010000008">
    <property type="protein sequence ID" value="CAF9913460.1"/>
    <property type="molecule type" value="Genomic_DNA"/>
</dbReference>
<dbReference type="SUPFAM" id="SSF69572">
    <property type="entry name" value="Activating enzymes of the ubiquitin-like proteins"/>
    <property type="match status" value="1"/>
</dbReference>
<dbReference type="AlphaFoldDB" id="A0A8H3IF08"/>
<dbReference type="Gene3D" id="3.40.50.720">
    <property type="entry name" value="NAD(P)-binding Rossmann-like Domain"/>
    <property type="match status" value="2"/>
</dbReference>
<dbReference type="GO" id="GO:0019781">
    <property type="term" value="F:NEDD8 activating enzyme activity"/>
    <property type="evidence" value="ECO:0007669"/>
    <property type="project" value="UniProtKB-UniRule"/>
</dbReference>
<feature type="domain" description="THIF-type NAD/FAD binding fold" evidence="5">
    <location>
        <begin position="22"/>
        <end position="556"/>
    </location>
</feature>
<dbReference type="InterPro" id="IPR045886">
    <property type="entry name" value="ThiF/MoeB/HesA"/>
</dbReference>
<keyword evidence="7" id="KW-1185">Reference proteome</keyword>
<evidence type="ECO:0000256" key="1">
    <source>
        <dbReference type="ARBA" id="ARBA00005032"/>
    </source>
</evidence>
<dbReference type="Proteomes" id="UP000664169">
    <property type="component" value="Unassembled WGS sequence"/>
</dbReference>
<reference evidence="6" key="1">
    <citation type="submission" date="2021-03" db="EMBL/GenBank/DDBJ databases">
        <authorList>
            <person name="Tagirdzhanova G."/>
        </authorList>
    </citation>
    <scope>NUCLEOTIDE SEQUENCE</scope>
</reference>
<dbReference type="PANTHER" id="PTHR10953">
    <property type="entry name" value="UBIQUITIN-ACTIVATING ENZYME E1"/>
    <property type="match status" value="1"/>
</dbReference>
<name>A0A8H3IF08_9LECA</name>
<dbReference type="Pfam" id="PF00899">
    <property type="entry name" value="ThiF"/>
    <property type="match status" value="1"/>
</dbReference>
<dbReference type="InterPro" id="IPR000594">
    <property type="entry name" value="ThiF_NAD_FAD-bd"/>
</dbReference>
<organism evidence="6 7">
    <name type="scientific">Gomphillus americanus</name>
    <dbReference type="NCBI Taxonomy" id="1940652"/>
    <lineage>
        <taxon>Eukaryota</taxon>
        <taxon>Fungi</taxon>
        <taxon>Dikarya</taxon>
        <taxon>Ascomycota</taxon>
        <taxon>Pezizomycotina</taxon>
        <taxon>Lecanoromycetes</taxon>
        <taxon>OSLEUM clade</taxon>
        <taxon>Ostropomycetidae</taxon>
        <taxon>Ostropales</taxon>
        <taxon>Graphidaceae</taxon>
        <taxon>Gomphilloideae</taxon>
        <taxon>Gomphillus</taxon>
    </lineage>
</organism>
<dbReference type="GO" id="GO:0045116">
    <property type="term" value="P:protein neddylation"/>
    <property type="evidence" value="ECO:0007669"/>
    <property type="project" value="UniProtKB-UniRule"/>
</dbReference>
<dbReference type="PANTHER" id="PTHR10953:SF29">
    <property type="entry name" value="NEDD8-ACTIVATING ENZYME E1 REGULATORY SUBUNIT"/>
    <property type="match status" value="1"/>
</dbReference>
<evidence type="ECO:0000256" key="2">
    <source>
        <dbReference type="ARBA" id="ARBA00006868"/>
    </source>
</evidence>
<comment type="pathway">
    <text evidence="1 4">Protein modification; protein neddylation.</text>
</comment>
<dbReference type="InterPro" id="IPR030667">
    <property type="entry name" value="APP-BP1"/>
</dbReference>
<gene>
    <name evidence="6" type="ORF">GOMPHAMPRED_007925</name>
</gene>
<keyword evidence="3 4" id="KW-0833">Ubl conjugation pathway</keyword>
<evidence type="ECO:0000313" key="6">
    <source>
        <dbReference type="EMBL" id="CAF9913460.1"/>
    </source>
</evidence>
<evidence type="ECO:0000313" key="7">
    <source>
        <dbReference type="Proteomes" id="UP000664169"/>
    </source>
</evidence>
<comment type="caution">
    <text evidence="6">The sequence shown here is derived from an EMBL/GenBank/DDBJ whole genome shotgun (WGS) entry which is preliminary data.</text>
</comment>
<dbReference type="InterPro" id="IPR035985">
    <property type="entry name" value="Ubiquitin-activating_enz"/>
</dbReference>
<accession>A0A8H3IF08</accession>
<evidence type="ECO:0000259" key="5">
    <source>
        <dbReference type="Pfam" id="PF00899"/>
    </source>
</evidence>
<dbReference type="OrthoDB" id="1708823at2759"/>
<dbReference type="PIRSF" id="PIRSF039099">
    <property type="entry name" value="APP-BP1"/>
    <property type="match status" value="1"/>
</dbReference>
<sequence length="565" mass="62316">MAPPIATTPPVLQGPSAKEKKYDRQLRLWGANGQQALESSHILLLNSGAGVVGVETLKNLVLPGTGTFTIVDEAVVCEEDLGVNFFLEQSSLGKSRGEECCRLLLELNPEVKGFHIQKTIADFVKRSDLSQYTLIILVAPVGSLDVASEVSQIAWDLRQPLIYVHSVGFYSHTSVQLPPSFPIVDTHPDPPSTQDLRLLQPWSELLAYAKTQTADLEAFSDHDHGHVPWILLLLHYLEKWKESHNGEFSVRDDKKAFREFVGSHARTDNAEGGEENYDEALTAANRALTLPTIPSDLKSLLLEEECQIPRNSSANFWLIVNAISTFIKKHSLLPLPGTVPDMKSQSKDYIALQSLYRQKSQQDISEVTSNVRALEHALNRHIPIPDAEISAFCKNAAFVKLIHGRKLIINPLKHGWNDNSITTIIEHTTTMNFVSGKPSLFPILIALYGFDSAIAAAASVRPESNNLLAAASASPGFFTLMETYIRDVFGKLDSTSEDLDEALQHTLNIAREIQRSGPGELHNISSLTGGMIAQEVIKIITKQYVPVDNCLVFDGIESASAVYRL</sequence>
<proteinExistence type="inferred from homology"/>
<comment type="similarity">
    <text evidence="2 4">Belongs to the ubiquitin-activating E1 family. ULA1 subfamily.</text>
</comment>
<dbReference type="UniPathway" id="UPA00885"/>
<evidence type="ECO:0000256" key="4">
    <source>
        <dbReference type="PIRNR" id="PIRNR039099"/>
    </source>
</evidence>
<evidence type="ECO:0000256" key="3">
    <source>
        <dbReference type="ARBA" id="ARBA00022786"/>
    </source>
</evidence>
<dbReference type="GO" id="GO:0005737">
    <property type="term" value="C:cytoplasm"/>
    <property type="evidence" value="ECO:0007669"/>
    <property type="project" value="TreeGrafter"/>
</dbReference>
<comment type="function">
    <text evidence="4">Regulatory subunit of the dimeric UBA3-ULA1 E1 enzyme.</text>
</comment>
<protein>
    <recommendedName>
        <fullName evidence="4">NEDD8-activating enzyme E1 regulatory subunit</fullName>
    </recommendedName>
</protein>